<sequence>MRGTPKTVSGRQFVWGGTSVKWQRRCPKAGSAGTETWLRAKGQKPACSRSSARKGTWKQGPIDPFLILLDVRVSRERCRKSYRRDNWLVAAKRS</sequence>
<evidence type="ECO:0000313" key="3">
    <source>
        <dbReference type="Proteomes" id="UP000886998"/>
    </source>
</evidence>
<evidence type="ECO:0000313" key="2">
    <source>
        <dbReference type="EMBL" id="GFS64344.1"/>
    </source>
</evidence>
<proteinExistence type="predicted"/>
<evidence type="ECO:0000256" key="1">
    <source>
        <dbReference type="SAM" id="MobiDB-lite"/>
    </source>
</evidence>
<dbReference type="Proteomes" id="UP000886998">
    <property type="component" value="Unassembled WGS sequence"/>
</dbReference>
<dbReference type="EMBL" id="BMAV01028027">
    <property type="protein sequence ID" value="GFS64344.1"/>
    <property type="molecule type" value="Genomic_DNA"/>
</dbReference>
<comment type="caution">
    <text evidence="2">The sequence shown here is derived from an EMBL/GenBank/DDBJ whole genome shotgun (WGS) entry which is preliminary data.</text>
</comment>
<name>A0A8X6MJM0_9ARAC</name>
<keyword evidence="3" id="KW-1185">Reference proteome</keyword>
<organism evidence="2 3">
    <name type="scientific">Trichonephila inaurata madagascariensis</name>
    <dbReference type="NCBI Taxonomy" id="2747483"/>
    <lineage>
        <taxon>Eukaryota</taxon>
        <taxon>Metazoa</taxon>
        <taxon>Ecdysozoa</taxon>
        <taxon>Arthropoda</taxon>
        <taxon>Chelicerata</taxon>
        <taxon>Arachnida</taxon>
        <taxon>Araneae</taxon>
        <taxon>Araneomorphae</taxon>
        <taxon>Entelegynae</taxon>
        <taxon>Araneoidea</taxon>
        <taxon>Nephilidae</taxon>
        <taxon>Trichonephila</taxon>
        <taxon>Trichonephila inaurata</taxon>
    </lineage>
</organism>
<dbReference type="AlphaFoldDB" id="A0A8X6MJM0"/>
<feature type="region of interest" description="Disordered" evidence="1">
    <location>
        <begin position="38"/>
        <end position="59"/>
    </location>
</feature>
<protein>
    <submittedName>
        <fullName evidence="2">Uncharacterized protein</fullName>
    </submittedName>
</protein>
<accession>A0A8X6MJM0</accession>
<gene>
    <name evidence="2" type="ORF">TNIN_430281</name>
</gene>
<reference evidence="2" key="1">
    <citation type="submission" date="2020-08" db="EMBL/GenBank/DDBJ databases">
        <title>Multicomponent nature underlies the extraordinary mechanical properties of spider dragline silk.</title>
        <authorList>
            <person name="Kono N."/>
            <person name="Nakamura H."/>
            <person name="Mori M."/>
            <person name="Yoshida Y."/>
            <person name="Ohtoshi R."/>
            <person name="Malay A.D."/>
            <person name="Moran D.A.P."/>
            <person name="Tomita M."/>
            <person name="Numata K."/>
            <person name="Arakawa K."/>
        </authorList>
    </citation>
    <scope>NUCLEOTIDE SEQUENCE</scope>
</reference>